<comment type="caution">
    <text evidence="2">The sequence shown here is derived from an EMBL/GenBank/DDBJ whole genome shotgun (WGS) entry which is preliminary data.</text>
</comment>
<dbReference type="Proteomes" id="UP000053573">
    <property type="component" value="Unassembled WGS sequence"/>
</dbReference>
<name>A0A0H1B8H5_9EURO</name>
<keyword evidence="3" id="KW-1185">Reference proteome</keyword>
<organism evidence="2 3">
    <name type="scientific">Blastomyces silverae</name>
    <dbReference type="NCBI Taxonomy" id="2060906"/>
    <lineage>
        <taxon>Eukaryota</taxon>
        <taxon>Fungi</taxon>
        <taxon>Dikarya</taxon>
        <taxon>Ascomycota</taxon>
        <taxon>Pezizomycotina</taxon>
        <taxon>Eurotiomycetes</taxon>
        <taxon>Eurotiomycetidae</taxon>
        <taxon>Onygenales</taxon>
        <taxon>Ajellomycetaceae</taxon>
        <taxon>Blastomyces</taxon>
    </lineage>
</organism>
<gene>
    <name evidence="2" type="ORF">EMPG_16821</name>
</gene>
<accession>A0A0H1B8H5</accession>
<evidence type="ECO:0000256" key="1">
    <source>
        <dbReference type="SAM" id="MobiDB-lite"/>
    </source>
</evidence>
<feature type="region of interest" description="Disordered" evidence="1">
    <location>
        <begin position="1"/>
        <end position="42"/>
    </location>
</feature>
<evidence type="ECO:0000313" key="3">
    <source>
        <dbReference type="Proteomes" id="UP000053573"/>
    </source>
</evidence>
<dbReference type="AlphaFoldDB" id="A0A0H1B8H5"/>
<protein>
    <submittedName>
        <fullName evidence="2">Uncharacterized protein</fullName>
    </submittedName>
</protein>
<evidence type="ECO:0000313" key="2">
    <source>
        <dbReference type="EMBL" id="KLJ07710.1"/>
    </source>
</evidence>
<feature type="compositionally biased region" description="Polar residues" evidence="1">
    <location>
        <begin position="21"/>
        <end position="30"/>
    </location>
</feature>
<feature type="compositionally biased region" description="Basic and acidic residues" evidence="1">
    <location>
        <begin position="8"/>
        <end position="20"/>
    </location>
</feature>
<sequence>MHPAVSGRRCESWSMDERNVRSPSIGSKGSNAKAGGRPRVKWQMQGIEGSGAEPRYSSDRLIKCYVSDSEYLLCTYSCLSLCGYRARSLKEDQ</sequence>
<proteinExistence type="predicted"/>
<reference evidence="3" key="1">
    <citation type="journal article" date="2015" name="PLoS Genet.">
        <title>The dynamic genome and transcriptome of the human fungal pathogen Blastomyces and close relative Emmonsia.</title>
        <authorList>
            <person name="Munoz J.F."/>
            <person name="Gauthier G.M."/>
            <person name="Desjardins C.A."/>
            <person name="Gallo J.E."/>
            <person name="Holder J."/>
            <person name="Sullivan T.D."/>
            <person name="Marty A.J."/>
            <person name="Carmen J.C."/>
            <person name="Chen Z."/>
            <person name="Ding L."/>
            <person name="Gujja S."/>
            <person name="Magrini V."/>
            <person name="Misas E."/>
            <person name="Mitreva M."/>
            <person name="Priest M."/>
            <person name="Saif S."/>
            <person name="Whiston E.A."/>
            <person name="Young S."/>
            <person name="Zeng Q."/>
            <person name="Goldman W.E."/>
            <person name="Mardis E.R."/>
            <person name="Taylor J.W."/>
            <person name="McEwen J.G."/>
            <person name="Clay O.K."/>
            <person name="Klein B.S."/>
            <person name="Cuomo C.A."/>
        </authorList>
    </citation>
    <scope>NUCLEOTIDE SEQUENCE [LARGE SCALE GENOMIC DNA]</scope>
    <source>
        <strain evidence="3">UAMH 139</strain>
    </source>
</reference>
<dbReference type="EMBL" id="LDEV01002769">
    <property type="protein sequence ID" value="KLJ07710.1"/>
    <property type="molecule type" value="Genomic_DNA"/>
</dbReference>